<evidence type="ECO:0000259" key="3">
    <source>
        <dbReference type="Pfam" id="PF01979"/>
    </source>
</evidence>
<evidence type="ECO:0000313" key="4">
    <source>
        <dbReference type="EMBL" id="EZQ12277.1"/>
    </source>
</evidence>
<dbReference type="InterPro" id="IPR032466">
    <property type="entry name" value="Metal_Hydrolase"/>
</dbReference>
<name>A0A031LV69_9CREN</name>
<proteinExistence type="inferred from homology"/>
<comment type="cofactor">
    <cofactor evidence="1">
        <name>Zn(2+)</name>
        <dbReference type="ChEBI" id="CHEBI:29105"/>
    </cofactor>
</comment>
<organism evidence="4 5">
    <name type="scientific">Candidatus Acidianus copahuensis</name>
    <dbReference type="NCBI Taxonomy" id="1160895"/>
    <lineage>
        <taxon>Archaea</taxon>
        <taxon>Thermoproteota</taxon>
        <taxon>Thermoprotei</taxon>
        <taxon>Sulfolobales</taxon>
        <taxon>Sulfolobaceae</taxon>
        <taxon>Acidianus</taxon>
    </lineage>
</organism>
<dbReference type="RefSeq" id="WP_048098419.1">
    <property type="nucleotide sequence ID" value="NZ_JFZT01000001.1"/>
</dbReference>
<dbReference type="AlphaFoldDB" id="A0A031LV69"/>
<reference evidence="4 5" key="1">
    <citation type="submission" date="2014-03" db="EMBL/GenBank/DDBJ databases">
        <title>Draft genome sequence of the novel thermoacidophilic archaea Acidianus copahuensis ALE1 strain, isolated from Copahue volcanic area in Neuquen Argentina.</title>
        <authorList>
            <person name="Urbieta M.S."/>
            <person name="Rascovan N."/>
            <person name="Castro C."/>
            <person name="Revale S."/>
            <person name="Giaveno M.A."/>
            <person name="Vazquez M.P."/>
            <person name="Donati E.R."/>
        </authorList>
    </citation>
    <scope>NUCLEOTIDE SEQUENCE [LARGE SCALE GENOMIC DNA]</scope>
    <source>
        <strain evidence="4 5">ALE1</strain>
    </source>
</reference>
<keyword evidence="5" id="KW-1185">Reference proteome</keyword>
<evidence type="ECO:0000313" key="5">
    <source>
        <dbReference type="Proteomes" id="UP000024332"/>
    </source>
</evidence>
<dbReference type="SUPFAM" id="SSF51338">
    <property type="entry name" value="Composite domain of metallo-dependent hydrolases"/>
    <property type="match status" value="1"/>
</dbReference>
<dbReference type="InterPro" id="IPR006680">
    <property type="entry name" value="Amidohydro-rel"/>
</dbReference>
<gene>
    <name evidence="4" type="ORF">CM19_00030</name>
</gene>
<evidence type="ECO:0000256" key="1">
    <source>
        <dbReference type="ARBA" id="ARBA00001947"/>
    </source>
</evidence>
<dbReference type="GO" id="GO:0005829">
    <property type="term" value="C:cytosol"/>
    <property type="evidence" value="ECO:0007669"/>
    <property type="project" value="TreeGrafter"/>
</dbReference>
<dbReference type="PANTHER" id="PTHR11647:SF1">
    <property type="entry name" value="COLLAPSIN RESPONSE MEDIATOR PROTEIN"/>
    <property type="match status" value="1"/>
</dbReference>
<dbReference type="Gene3D" id="2.30.40.10">
    <property type="entry name" value="Urease, subunit C, domain 1"/>
    <property type="match status" value="1"/>
</dbReference>
<comment type="similarity">
    <text evidence="2">Belongs to the metallo-dependent hydrolases superfamily. Hydantoinase/dihydropyrimidinase family.</text>
</comment>
<dbReference type="SUPFAM" id="SSF51556">
    <property type="entry name" value="Metallo-dependent hydrolases"/>
    <property type="match status" value="1"/>
</dbReference>
<dbReference type="FunFam" id="3.20.20.140:FF:000174">
    <property type="entry name" value="Dihydropyrimidinase-related protein 2"/>
    <property type="match status" value="1"/>
</dbReference>
<dbReference type="EMBL" id="JFZT01000001">
    <property type="protein sequence ID" value="EZQ12277.1"/>
    <property type="molecule type" value="Genomic_DNA"/>
</dbReference>
<dbReference type="Pfam" id="PF01979">
    <property type="entry name" value="Amidohydro_1"/>
    <property type="match status" value="1"/>
</dbReference>
<protein>
    <recommendedName>
        <fullName evidence="3">Amidohydrolase-related domain-containing protein</fullName>
    </recommendedName>
</protein>
<dbReference type="InterPro" id="IPR011059">
    <property type="entry name" value="Metal-dep_hydrolase_composite"/>
</dbReference>
<comment type="caution">
    <text evidence="4">The sequence shown here is derived from an EMBL/GenBank/DDBJ whole genome shotgun (WGS) entry which is preliminary data.</text>
</comment>
<sequence>MLFKNVKLGTPKGIEEVDILVEEGKVVKISKEISTIGKSTLDSSEFLVIPGAIDGHTHFNSRFLGAKEVIPTADDYLSGSEVALSGGITTYLNFIEGDSTQMKEEVELASSTSKADFGFHLIVRGSTKKEDIEKAFSMNIRSFKIFMAYKNMMSSDSEIISIAEEVKRLGGVLAVHAENGDIIEYLKQRFNGKDALFHAMSRPPEVEEEAVNRFSVISYFTNVKSYVVHISSPNSLKIIDEWSRKGGKIKAETCPHYLVFDESMYKRNDGFRFIMSPPLRSKEARLELIRSLNKVYSVGSDYAGYLSKYKDSPSSYSEVPNGVASTEFLVPTIYSLAFRGFIDLSQAVKITSTNPAELYGLERKGLEEGKDADLVFLKREKYKVKQWHGRMDHSIYEGVEFDVKVYRTYLRGELVYEEGEIKGSKGTQSPRI</sequence>
<dbReference type="PANTHER" id="PTHR11647">
    <property type="entry name" value="HYDRANTOINASE/DIHYDROPYRIMIDINASE FAMILY MEMBER"/>
    <property type="match status" value="1"/>
</dbReference>
<dbReference type="OrthoDB" id="8791at2157"/>
<dbReference type="Proteomes" id="UP000024332">
    <property type="component" value="Unassembled WGS sequence"/>
</dbReference>
<feature type="domain" description="Amidohydrolase-related" evidence="3">
    <location>
        <begin position="47"/>
        <end position="415"/>
    </location>
</feature>
<evidence type="ECO:0000256" key="2">
    <source>
        <dbReference type="ARBA" id="ARBA00008829"/>
    </source>
</evidence>
<dbReference type="InterPro" id="IPR050378">
    <property type="entry name" value="Metallo-dep_Hydrolases_sf"/>
</dbReference>
<accession>A0A031LV69</accession>
<dbReference type="Gene3D" id="3.20.20.140">
    <property type="entry name" value="Metal-dependent hydrolases"/>
    <property type="match status" value="1"/>
</dbReference>
<dbReference type="STRING" id="1160895.CM19_00030"/>
<dbReference type="GO" id="GO:0016812">
    <property type="term" value="F:hydrolase activity, acting on carbon-nitrogen (but not peptide) bonds, in cyclic amides"/>
    <property type="evidence" value="ECO:0007669"/>
    <property type="project" value="TreeGrafter"/>
</dbReference>